<organism evidence="5 6">
    <name type="scientific">Eiseniibacteriota bacterium</name>
    <dbReference type="NCBI Taxonomy" id="2212470"/>
    <lineage>
        <taxon>Bacteria</taxon>
        <taxon>Candidatus Eiseniibacteriota</taxon>
    </lineage>
</organism>
<protein>
    <submittedName>
        <fullName evidence="5">Carboxypeptidase regulatory-like domain-containing protein</fullName>
    </submittedName>
</protein>
<evidence type="ECO:0000313" key="5">
    <source>
        <dbReference type="EMBL" id="MCA9757001.1"/>
    </source>
</evidence>
<keyword evidence="2" id="KW-0964">Secreted</keyword>
<evidence type="ECO:0000256" key="3">
    <source>
        <dbReference type="ARBA" id="ARBA00022729"/>
    </source>
</evidence>
<name>A0A956NDE5_UNCEI</name>
<dbReference type="PANTHER" id="PTHR36108:SF13">
    <property type="entry name" value="COLOSSIN-B-RELATED"/>
    <property type="match status" value="1"/>
</dbReference>
<comment type="similarity">
    <text evidence="1">Belongs to the serine-aspartate repeat-containing protein (SDr) family.</text>
</comment>
<dbReference type="Proteomes" id="UP000739538">
    <property type="component" value="Unassembled WGS sequence"/>
</dbReference>
<dbReference type="SUPFAM" id="SSF49478">
    <property type="entry name" value="Cna protein B-type domain"/>
    <property type="match status" value="3"/>
</dbReference>
<comment type="caution">
    <text evidence="5">The sequence shown here is derived from an EMBL/GenBank/DDBJ whole genome shotgun (WGS) entry which is preliminary data.</text>
</comment>
<evidence type="ECO:0000256" key="4">
    <source>
        <dbReference type="SAM" id="MobiDB-lite"/>
    </source>
</evidence>
<evidence type="ECO:0000256" key="1">
    <source>
        <dbReference type="ARBA" id="ARBA00007257"/>
    </source>
</evidence>
<accession>A0A956NDE5</accession>
<dbReference type="PANTHER" id="PTHR36108">
    <property type="entry name" value="COLOSSIN-B-RELATED"/>
    <property type="match status" value="1"/>
</dbReference>
<dbReference type="SUPFAM" id="SSF49464">
    <property type="entry name" value="Carboxypeptidase regulatory domain-like"/>
    <property type="match status" value="1"/>
</dbReference>
<dbReference type="InterPro" id="IPR013784">
    <property type="entry name" value="Carb-bd-like_fold"/>
</dbReference>
<keyword evidence="5" id="KW-0378">Hydrolase</keyword>
<reference evidence="5" key="1">
    <citation type="submission" date="2020-04" db="EMBL/GenBank/DDBJ databases">
        <authorList>
            <person name="Zhang T."/>
        </authorList>
    </citation>
    <scope>NUCLEOTIDE SEQUENCE</scope>
    <source>
        <strain evidence="5">HKST-UBA02</strain>
    </source>
</reference>
<evidence type="ECO:0000256" key="2">
    <source>
        <dbReference type="ARBA" id="ARBA00022525"/>
    </source>
</evidence>
<keyword evidence="3" id="KW-0732">Signal</keyword>
<sequence length="648" mass="66040">MSIDNRGSAPSDAESVGRTGSSEKGRGPRSCRVLWAVAGLMVLAGGAEAGGIAGLVTANGTGAPLEGIDIDLFDQDFNSIATSAVTDADGTFLISPLNAGNYYVRVDPNADQGYVDEYYPGVFLKSLAAPVVVPVSGTVPLTFQLDLGAKISGVMVDGNSVPAVNVDLDIYTAGGEFIPSVNTATDASGAYVLGALPPGGYVIGADPDLVSFLIPEFYDNHLDQASADPVNVSGTATFGGIDFGLAFGGTVSGVVTDLSGTPLVGIDIDVFDSAGVFYSVVDAMTDATGAYEIGVLPPGTYYVQADASILDGYVDTYFGGTTEFALATPVVVGTGATTAGVDIQMPLGGTISGVVTNASNGQPIAGIRVSVFDDLGSILPWAGASTDASGAYTVGALPAGSFYVRSAGDPSQGLAYEYWPNVTFRVDASLVAVTAGTDSPGRNFALDQGGYIEGYVYAPSQPTPLPGADLDLYGTSGEFVGAVDAGTDANGYYRLGPIPVETFLVQAEPPVGSSYVSQYYDHVASQGDATEIPVSAGSTVSGIDFDLGTAANVPEGGALASLHLALAPNPTRDLAHVSYVLPEASHVTLTLHDVTGRRIATWVDEDQSAGVHSLDVTVSDIAADVSGVAFVRFQTAEGTVSGRLTILR</sequence>
<reference evidence="5" key="2">
    <citation type="journal article" date="2021" name="Microbiome">
        <title>Successional dynamics and alternative stable states in a saline activated sludge microbial community over 9 years.</title>
        <authorList>
            <person name="Wang Y."/>
            <person name="Ye J."/>
            <person name="Ju F."/>
            <person name="Liu L."/>
            <person name="Boyd J.A."/>
            <person name="Deng Y."/>
            <person name="Parks D.H."/>
            <person name="Jiang X."/>
            <person name="Yin X."/>
            <person name="Woodcroft B.J."/>
            <person name="Tyson G.W."/>
            <person name="Hugenholtz P."/>
            <person name="Polz M.F."/>
            <person name="Zhang T."/>
        </authorList>
    </citation>
    <scope>NUCLEOTIDE SEQUENCE</scope>
    <source>
        <strain evidence="5">HKST-UBA02</strain>
    </source>
</reference>
<proteinExistence type="inferred from homology"/>
<feature type="region of interest" description="Disordered" evidence="4">
    <location>
        <begin position="1"/>
        <end position="28"/>
    </location>
</feature>
<dbReference type="SUPFAM" id="SSF49452">
    <property type="entry name" value="Starch-binding domain-like"/>
    <property type="match status" value="1"/>
</dbReference>
<dbReference type="Pfam" id="PF13620">
    <property type="entry name" value="CarboxypepD_reg"/>
    <property type="match status" value="3"/>
</dbReference>
<evidence type="ECO:0000313" key="6">
    <source>
        <dbReference type="Proteomes" id="UP000739538"/>
    </source>
</evidence>
<dbReference type="EMBL" id="JAGQHS010000076">
    <property type="protein sequence ID" value="MCA9757001.1"/>
    <property type="molecule type" value="Genomic_DNA"/>
</dbReference>
<dbReference type="InterPro" id="IPR008969">
    <property type="entry name" value="CarboxyPept-like_regulatory"/>
</dbReference>
<keyword evidence="5" id="KW-0645">Protease</keyword>
<dbReference type="Gene3D" id="2.60.40.1120">
    <property type="entry name" value="Carboxypeptidase-like, regulatory domain"/>
    <property type="match status" value="3"/>
</dbReference>
<keyword evidence="5" id="KW-0121">Carboxypeptidase</keyword>
<dbReference type="GO" id="GO:0004180">
    <property type="term" value="F:carboxypeptidase activity"/>
    <property type="evidence" value="ECO:0007669"/>
    <property type="project" value="UniProtKB-KW"/>
</dbReference>
<dbReference type="AlphaFoldDB" id="A0A956NDE5"/>
<gene>
    <name evidence="5" type="ORF">KDA27_14445</name>
</gene>
<dbReference type="GO" id="GO:0030246">
    <property type="term" value="F:carbohydrate binding"/>
    <property type="evidence" value="ECO:0007669"/>
    <property type="project" value="InterPro"/>
</dbReference>